<dbReference type="EMBL" id="JABAIM010000005">
    <property type="protein sequence ID" value="NLR76866.1"/>
    <property type="molecule type" value="Genomic_DNA"/>
</dbReference>
<evidence type="ECO:0000256" key="1">
    <source>
        <dbReference type="SAM" id="Phobius"/>
    </source>
</evidence>
<keyword evidence="1" id="KW-1133">Transmembrane helix</keyword>
<name>A0A847SHM2_9NEIS</name>
<keyword evidence="1" id="KW-0812">Transmembrane</keyword>
<proteinExistence type="predicted"/>
<feature type="transmembrane region" description="Helical" evidence="1">
    <location>
        <begin position="102"/>
        <end position="124"/>
    </location>
</feature>
<protein>
    <submittedName>
        <fullName evidence="2">Uncharacterized protein</fullName>
    </submittedName>
</protein>
<evidence type="ECO:0000313" key="2">
    <source>
        <dbReference type="EMBL" id="NLR76866.1"/>
    </source>
</evidence>
<gene>
    <name evidence="2" type="ORF">HF682_16985</name>
</gene>
<dbReference type="AlphaFoldDB" id="A0A847SHM2"/>
<organism evidence="2 3">
    <name type="scientific">Leeia aquatica</name>
    <dbReference type="NCBI Taxonomy" id="2725557"/>
    <lineage>
        <taxon>Bacteria</taxon>
        <taxon>Pseudomonadati</taxon>
        <taxon>Pseudomonadota</taxon>
        <taxon>Betaproteobacteria</taxon>
        <taxon>Neisseriales</taxon>
        <taxon>Leeiaceae</taxon>
        <taxon>Leeia</taxon>
    </lineage>
</organism>
<reference evidence="2 3" key="1">
    <citation type="submission" date="2020-04" db="EMBL/GenBank/DDBJ databases">
        <title>Draft genome of Leeia sp. IMCC25680.</title>
        <authorList>
            <person name="Song J."/>
            <person name="Cho J.-C."/>
        </authorList>
    </citation>
    <scope>NUCLEOTIDE SEQUENCE [LARGE SCALE GENOMIC DNA]</scope>
    <source>
        <strain evidence="2 3">IMCC25680</strain>
    </source>
</reference>
<dbReference type="Proteomes" id="UP000587991">
    <property type="component" value="Unassembled WGS sequence"/>
</dbReference>
<dbReference type="RefSeq" id="WP_168878537.1">
    <property type="nucleotide sequence ID" value="NZ_JABAIM010000005.1"/>
</dbReference>
<comment type="caution">
    <text evidence="2">The sequence shown here is derived from an EMBL/GenBank/DDBJ whole genome shotgun (WGS) entry which is preliminary data.</text>
</comment>
<evidence type="ECO:0000313" key="3">
    <source>
        <dbReference type="Proteomes" id="UP000587991"/>
    </source>
</evidence>
<keyword evidence="3" id="KW-1185">Reference proteome</keyword>
<accession>A0A847SHM2</accession>
<keyword evidence="1" id="KW-0472">Membrane</keyword>
<sequence>MAQAEDSRLLAQLSEQIQRMDHDAEGCDNATDREKFRRSAFRLRTMQAESQLYQLVGKHASLAKFRNREAAEHLLDALATHARTAGELAQVAQLRHGLQRSLYAVTLPFVMFAVLILIGAVMTLW</sequence>